<dbReference type="Proteomes" id="UP000241085">
    <property type="component" value="Unassembled WGS sequence"/>
</dbReference>
<evidence type="ECO:0000313" key="2">
    <source>
        <dbReference type="EMBL" id="PTL71435.1"/>
    </source>
</evidence>
<keyword evidence="1" id="KW-0472">Membrane</keyword>
<keyword evidence="1" id="KW-1133">Transmembrane helix</keyword>
<keyword evidence="1" id="KW-0812">Transmembrane</keyword>
<feature type="transmembrane region" description="Helical" evidence="1">
    <location>
        <begin position="121"/>
        <end position="152"/>
    </location>
</feature>
<feature type="transmembrane region" description="Helical" evidence="1">
    <location>
        <begin position="414"/>
        <end position="442"/>
    </location>
</feature>
<gene>
    <name evidence="2" type="ORF">C1I63_00230</name>
</gene>
<feature type="transmembrane region" description="Helical" evidence="1">
    <location>
        <begin position="362"/>
        <end position="385"/>
    </location>
</feature>
<feature type="transmembrane region" description="Helical" evidence="1">
    <location>
        <begin position="49"/>
        <end position="67"/>
    </location>
</feature>
<dbReference type="PANTHER" id="PTHR30354:SF25">
    <property type="entry name" value="INNER MEMBRANE PERMEASE YGBN"/>
    <property type="match status" value="1"/>
</dbReference>
<dbReference type="Pfam" id="PF02447">
    <property type="entry name" value="GntP_permease"/>
    <property type="match status" value="1"/>
</dbReference>
<feature type="transmembrane region" description="Helical" evidence="1">
    <location>
        <begin position="289"/>
        <end position="315"/>
    </location>
</feature>
<dbReference type="PANTHER" id="PTHR30354">
    <property type="entry name" value="GNT FAMILY GLUCONATE TRANSPORTER"/>
    <property type="match status" value="1"/>
</dbReference>
<dbReference type="AlphaFoldDB" id="A0A2T4UPH3"/>
<dbReference type="NCBIfam" id="TIGR00791">
    <property type="entry name" value="gntP"/>
    <property type="match status" value="1"/>
</dbReference>
<name>A0A2T4UPH3_9MICO</name>
<protein>
    <submittedName>
        <fullName evidence="2">GntP family transporter</fullName>
    </submittedName>
</protein>
<dbReference type="InterPro" id="IPR003474">
    <property type="entry name" value="Glcn_transporter"/>
</dbReference>
<feature type="transmembrane region" description="Helical" evidence="1">
    <location>
        <begin position="392"/>
        <end position="408"/>
    </location>
</feature>
<reference evidence="2 3" key="1">
    <citation type="submission" date="2018-03" db="EMBL/GenBank/DDBJ databases">
        <title>Bacteriophage NCPPB3778 and a type I-E CRISPR drive the evolution of the US Biological Select Agent, Rathayibacter toxicus.</title>
        <authorList>
            <person name="Davis E.W.II."/>
            <person name="Tabima J.F."/>
            <person name="Weisberg A.J."/>
            <person name="Dantas Lopes L."/>
            <person name="Wiseman M.S."/>
            <person name="Wiseman M.S."/>
            <person name="Pupko T."/>
            <person name="Belcher M.S."/>
            <person name="Sechler A.J."/>
            <person name="Tancos M.A."/>
            <person name="Schroeder B.K."/>
            <person name="Murray T.D."/>
            <person name="Luster D.G."/>
            <person name="Schneider W.L."/>
            <person name="Rogers E."/>
            <person name="Andreote F.D."/>
            <person name="Grunwald N.J."/>
            <person name="Putnam M.L."/>
            <person name="Chang J.H."/>
        </authorList>
    </citation>
    <scope>NUCLEOTIDE SEQUENCE [LARGE SCALE GENOMIC DNA]</scope>
    <source>
        <strain evidence="2 3">DSM 15933</strain>
    </source>
</reference>
<feature type="transmembrane region" description="Helical" evidence="1">
    <location>
        <begin position="87"/>
        <end position="109"/>
    </location>
</feature>
<evidence type="ECO:0000313" key="3">
    <source>
        <dbReference type="Proteomes" id="UP000241085"/>
    </source>
</evidence>
<proteinExistence type="predicted"/>
<dbReference type="EMBL" id="PZPL01000001">
    <property type="protein sequence ID" value="PTL71435.1"/>
    <property type="molecule type" value="Genomic_DNA"/>
</dbReference>
<dbReference type="RefSeq" id="WP_107573314.1">
    <property type="nucleotide sequence ID" value="NZ_PZPL01000001.1"/>
</dbReference>
<feature type="transmembrane region" description="Helical" evidence="1">
    <location>
        <begin position="336"/>
        <end position="356"/>
    </location>
</feature>
<evidence type="ECO:0000256" key="1">
    <source>
        <dbReference type="SAM" id="Phobius"/>
    </source>
</evidence>
<dbReference type="GO" id="GO:0005886">
    <property type="term" value="C:plasma membrane"/>
    <property type="evidence" value="ECO:0007669"/>
    <property type="project" value="TreeGrafter"/>
</dbReference>
<dbReference type="GO" id="GO:0015128">
    <property type="term" value="F:gluconate transmembrane transporter activity"/>
    <property type="evidence" value="ECO:0007669"/>
    <property type="project" value="InterPro"/>
</dbReference>
<accession>A0A2T4UPH3</accession>
<dbReference type="PIRSF" id="PIRSF002746">
    <property type="entry name" value="Gluconate_transporter"/>
    <property type="match status" value="1"/>
</dbReference>
<feature type="transmembrane region" description="Helical" evidence="1">
    <location>
        <begin position="190"/>
        <end position="215"/>
    </location>
</feature>
<comment type="caution">
    <text evidence="2">The sequence shown here is derived from an EMBL/GenBank/DDBJ whole genome shotgun (WGS) entry which is preliminary data.</text>
</comment>
<keyword evidence="3" id="KW-1185">Reference proteome</keyword>
<organism evidence="2 3">
    <name type="scientific">Rathayibacter caricis DSM 15933</name>
    <dbReference type="NCBI Taxonomy" id="1328867"/>
    <lineage>
        <taxon>Bacteria</taxon>
        <taxon>Bacillati</taxon>
        <taxon>Actinomycetota</taxon>
        <taxon>Actinomycetes</taxon>
        <taxon>Micrococcales</taxon>
        <taxon>Microbacteriaceae</taxon>
        <taxon>Rathayibacter</taxon>
    </lineage>
</organism>
<feature type="transmembrane region" description="Helical" evidence="1">
    <location>
        <begin position="25"/>
        <end position="42"/>
    </location>
</feature>
<feature type="transmembrane region" description="Helical" evidence="1">
    <location>
        <begin position="454"/>
        <end position="479"/>
    </location>
</feature>
<feature type="transmembrane region" description="Helical" evidence="1">
    <location>
        <begin position="158"/>
        <end position="178"/>
    </location>
</feature>
<sequence length="483" mass="48635">MNLATAIRSAADAPIAPAVTLDTPVLLGIAAAGIALLLVLIIRFKIHAFVALLLVSVLVAVSARIPLEDIFVLVANGVGSTMGKVALIIALGAILGRLIEVSGGVQSLADHFTRVLGPKRVAVALTIVAFLVAIPVFFEVGVIVLVPIIYAFSKVAGLSPVKFGLPMVGLMLAVHVAVPPHPGIVAGAGVFGADVGLIALIALPICAVLGVLSYAVSAIMNRRDYELAPAVAAQLAEVGGVTSAIRTVGRDGTELAPPRAGLIILLVAIPIVQILVGTVGALILPEGTFAHGLSVFVGTPVLALLVAVGIAFFALPVKRGWSLTQTNEIFESALPPIASILLVVAGGGVFGAVLQASGIGGALASTLDTLGVPLIVLGFVVSLVLRAAQGSATVAIVTTGGLLATGVAEGGYTALQIAIITVAVGFGSLGLSHVTDAGFWVVTRYLGLSVADGLRTWTVLTTILGVVGFALTYVVWIVAGGLA</sequence>
<dbReference type="NCBIfam" id="NF007332">
    <property type="entry name" value="PRK09821.1"/>
    <property type="match status" value="1"/>
</dbReference>
<feature type="transmembrane region" description="Helical" evidence="1">
    <location>
        <begin position="260"/>
        <end position="283"/>
    </location>
</feature>